<dbReference type="GO" id="GO:0051604">
    <property type="term" value="P:protein maturation"/>
    <property type="evidence" value="ECO:0007669"/>
    <property type="project" value="InterPro"/>
</dbReference>
<feature type="binding site" evidence="4">
    <location>
        <position position="76"/>
    </location>
    <ligand>
        <name>Zn(2+)</name>
        <dbReference type="ChEBI" id="CHEBI:29105"/>
    </ligand>
</feature>
<dbReference type="HAMAP" id="MF_00213">
    <property type="entry name" value="HypA_HybF"/>
    <property type="match status" value="1"/>
</dbReference>
<reference evidence="5 6" key="1">
    <citation type="submission" date="2016-09" db="EMBL/GenBank/DDBJ databases">
        <title>Bacillus aquimaris SAMM genome sequence reveals colonization and biosurfactant production capacities.</title>
        <authorList>
            <person name="Waghmode S.R."/>
            <person name="Suryavanshi M.V."/>
        </authorList>
    </citation>
    <scope>NUCLEOTIDE SEQUENCE [LARGE SCALE GENOMIC DNA]</scope>
    <source>
        <strain evidence="5 6">SAMM</strain>
    </source>
</reference>
<sequence length="119" mass="13356">MHEMSLMAEIIRIVSDDAKVNGIRKVSRISVIVGDLSNVLPDALELAFFYFQKQGLVILDETTELELISEAAKARCRKCLLEFTPDYRVALCQKCGLPHCELVSGETFRVESYEGSDEV</sequence>
<evidence type="ECO:0000256" key="4">
    <source>
        <dbReference type="HAMAP-Rule" id="MF_00213"/>
    </source>
</evidence>
<evidence type="ECO:0000256" key="1">
    <source>
        <dbReference type="ARBA" id="ARBA00022596"/>
    </source>
</evidence>
<name>A0A1J6W1M2_9BACI</name>
<keyword evidence="6" id="KW-1185">Reference proteome</keyword>
<dbReference type="Gene3D" id="3.30.2320.80">
    <property type="match status" value="1"/>
</dbReference>
<dbReference type="PIRSF" id="PIRSF004761">
    <property type="entry name" value="Hydrgn_mat_HypA"/>
    <property type="match status" value="1"/>
</dbReference>
<dbReference type="PANTHER" id="PTHR34535:SF3">
    <property type="entry name" value="HYDROGENASE MATURATION FACTOR HYPA"/>
    <property type="match status" value="1"/>
</dbReference>
<evidence type="ECO:0000256" key="2">
    <source>
        <dbReference type="ARBA" id="ARBA00022723"/>
    </source>
</evidence>
<comment type="similarity">
    <text evidence="4">Belongs to the HypA/HybF family.</text>
</comment>
<dbReference type="PANTHER" id="PTHR34535">
    <property type="entry name" value="HYDROGENASE MATURATION FACTOR HYPA"/>
    <property type="match status" value="1"/>
</dbReference>
<dbReference type="AlphaFoldDB" id="A0A1J6W1M2"/>
<gene>
    <name evidence="4" type="primary">hypA</name>
    <name evidence="5" type="ORF">BHE18_12295</name>
</gene>
<comment type="caution">
    <text evidence="5">The sequence shown here is derived from an EMBL/GenBank/DDBJ whole genome shotgun (WGS) entry which is preliminary data.</text>
</comment>
<organism evidence="5 6">
    <name type="scientific">Rossellomorea aquimaris</name>
    <dbReference type="NCBI Taxonomy" id="189382"/>
    <lineage>
        <taxon>Bacteria</taxon>
        <taxon>Bacillati</taxon>
        <taxon>Bacillota</taxon>
        <taxon>Bacilli</taxon>
        <taxon>Bacillales</taxon>
        <taxon>Bacillaceae</taxon>
        <taxon>Rossellomorea</taxon>
    </lineage>
</organism>
<feature type="binding site" evidence="4">
    <location>
        <position position="2"/>
    </location>
    <ligand>
        <name>Ni(2+)</name>
        <dbReference type="ChEBI" id="CHEBI:49786"/>
    </ligand>
</feature>
<feature type="binding site" evidence="4">
    <location>
        <position position="79"/>
    </location>
    <ligand>
        <name>Zn(2+)</name>
        <dbReference type="ChEBI" id="CHEBI:29105"/>
    </ligand>
</feature>
<dbReference type="RefSeq" id="WP_071619610.1">
    <property type="nucleotide sequence ID" value="NZ_MINN01000106.1"/>
</dbReference>
<dbReference type="InterPro" id="IPR000688">
    <property type="entry name" value="HypA/HybF"/>
</dbReference>
<dbReference type="OrthoDB" id="9800361at2"/>
<feature type="binding site" evidence="4">
    <location>
        <position position="95"/>
    </location>
    <ligand>
        <name>Zn(2+)</name>
        <dbReference type="ChEBI" id="CHEBI:29105"/>
    </ligand>
</feature>
<dbReference type="Proteomes" id="UP000182062">
    <property type="component" value="Unassembled WGS sequence"/>
</dbReference>
<dbReference type="EMBL" id="MINN01000106">
    <property type="protein sequence ID" value="OIU70484.1"/>
    <property type="molecule type" value="Genomic_DNA"/>
</dbReference>
<accession>A0A1J6W1M2</accession>
<keyword evidence="2 4" id="KW-0479">Metal-binding</keyword>
<dbReference type="GO" id="GO:0016151">
    <property type="term" value="F:nickel cation binding"/>
    <property type="evidence" value="ECO:0007669"/>
    <property type="project" value="UniProtKB-UniRule"/>
</dbReference>
<comment type="function">
    <text evidence="4">Involved in the maturation of [NiFe] hydrogenases. Required for nickel insertion into the metal center of the hydrogenase.</text>
</comment>
<feature type="binding site" evidence="4">
    <location>
        <position position="92"/>
    </location>
    <ligand>
        <name>Zn(2+)</name>
        <dbReference type="ChEBI" id="CHEBI:29105"/>
    </ligand>
</feature>
<evidence type="ECO:0000313" key="5">
    <source>
        <dbReference type="EMBL" id="OIU70484.1"/>
    </source>
</evidence>
<evidence type="ECO:0000256" key="3">
    <source>
        <dbReference type="ARBA" id="ARBA00022833"/>
    </source>
</evidence>
<keyword evidence="3 4" id="KW-0862">Zinc</keyword>
<evidence type="ECO:0000313" key="6">
    <source>
        <dbReference type="Proteomes" id="UP000182062"/>
    </source>
</evidence>
<dbReference type="Pfam" id="PF01155">
    <property type="entry name" value="HypA"/>
    <property type="match status" value="1"/>
</dbReference>
<dbReference type="GO" id="GO:0008270">
    <property type="term" value="F:zinc ion binding"/>
    <property type="evidence" value="ECO:0007669"/>
    <property type="project" value="UniProtKB-UniRule"/>
</dbReference>
<keyword evidence="1 4" id="KW-0533">Nickel</keyword>
<protein>
    <recommendedName>
        <fullName evidence="4">Hydrogenase maturation factor HypA</fullName>
    </recommendedName>
</protein>
<proteinExistence type="inferred from homology"/>